<feature type="transmembrane region" description="Helical" evidence="1">
    <location>
        <begin position="98"/>
        <end position="119"/>
    </location>
</feature>
<feature type="transmembrane region" description="Helical" evidence="1">
    <location>
        <begin position="7"/>
        <end position="28"/>
    </location>
</feature>
<protein>
    <submittedName>
        <fullName evidence="2">Uncharacterized protein</fullName>
    </submittedName>
</protein>
<accession>A0ABT0RVP1</accession>
<proteinExistence type="predicted"/>
<keyword evidence="1" id="KW-0812">Transmembrane</keyword>
<gene>
    <name evidence="2" type="ORF">LZ496_08825</name>
</gene>
<feature type="transmembrane region" description="Helical" evidence="1">
    <location>
        <begin position="64"/>
        <end position="82"/>
    </location>
</feature>
<reference evidence="2 3" key="1">
    <citation type="submission" date="2022-05" db="EMBL/GenBank/DDBJ databases">
        <authorList>
            <person name="Jo J.-H."/>
            <person name="Im W.-T."/>
        </authorList>
    </citation>
    <scope>NUCLEOTIDE SEQUENCE [LARGE SCALE GENOMIC DNA]</scope>
    <source>
        <strain evidence="2 3">NSE70-1</strain>
    </source>
</reference>
<feature type="transmembrane region" description="Helical" evidence="1">
    <location>
        <begin position="34"/>
        <end position="55"/>
    </location>
</feature>
<sequence>MAGRGTLWLAFGFVAGLLLMGIPFWQLPYNHQGFVYPGLIIGLAGLGVITAGLAASGQPSLKRVFWTMISAFPAAIAIRVAVEVAKDPTDHNLWPFELVYGFVMSAMAVVPGLLIGALARRLGR</sequence>
<keyword evidence="3" id="KW-1185">Reference proteome</keyword>
<keyword evidence="1" id="KW-1133">Transmembrane helix</keyword>
<organism evidence="2 3">
    <name type="scientific">Sphingomonas caseinilyticus</name>
    <dbReference type="NCBI Taxonomy" id="2908205"/>
    <lineage>
        <taxon>Bacteria</taxon>
        <taxon>Pseudomonadati</taxon>
        <taxon>Pseudomonadota</taxon>
        <taxon>Alphaproteobacteria</taxon>
        <taxon>Sphingomonadales</taxon>
        <taxon>Sphingomonadaceae</taxon>
        <taxon>Sphingomonas</taxon>
    </lineage>
</organism>
<keyword evidence="1" id="KW-0472">Membrane</keyword>
<dbReference type="EMBL" id="JAMGBA010000002">
    <property type="protein sequence ID" value="MCL6698881.1"/>
    <property type="molecule type" value="Genomic_DNA"/>
</dbReference>
<evidence type="ECO:0000256" key="1">
    <source>
        <dbReference type="SAM" id="Phobius"/>
    </source>
</evidence>
<name>A0ABT0RVP1_9SPHN</name>
<evidence type="ECO:0000313" key="2">
    <source>
        <dbReference type="EMBL" id="MCL6698881.1"/>
    </source>
</evidence>
<evidence type="ECO:0000313" key="3">
    <source>
        <dbReference type="Proteomes" id="UP001203410"/>
    </source>
</evidence>
<comment type="caution">
    <text evidence="2">The sequence shown here is derived from an EMBL/GenBank/DDBJ whole genome shotgun (WGS) entry which is preliminary data.</text>
</comment>
<dbReference type="Proteomes" id="UP001203410">
    <property type="component" value="Unassembled WGS sequence"/>
</dbReference>
<dbReference type="RefSeq" id="WP_249904265.1">
    <property type="nucleotide sequence ID" value="NZ_JAMGBA010000002.1"/>
</dbReference>